<dbReference type="PANTHER" id="PTHR39168:SF1">
    <property type="entry name" value="TRANSCRIPTIONAL REGULATORY PROTEIN"/>
    <property type="match status" value="1"/>
</dbReference>
<dbReference type="InterPro" id="IPR011991">
    <property type="entry name" value="ArsR-like_HTH"/>
</dbReference>
<feature type="domain" description="HTH arsR-type" evidence="1">
    <location>
        <begin position="1"/>
        <end position="94"/>
    </location>
</feature>
<dbReference type="InterPro" id="IPR036388">
    <property type="entry name" value="WH-like_DNA-bd_sf"/>
</dbReference>
<dbReference type="STRING" id="1121477.SAMN02745223_00146"/>
<proteinExistence type="predicted"/>
<dbReference type="InterPro" id="IPR036390">
    <property type="entry name" value="WH_DNA-bd_sf"/>
</dbReference>
<dbReference type="EMBL" id="FQVC01000001">
    <property type="protein sequence ID" value="SHE35402.1"/>
    <property type="molecule type" value="Genomic_DNA"/>
</dbReference>
<dbReference type="PROSITE" id="PS50987">
    <property type="entry name" value="HTH_ARSR_2"/>
    <property type="match status" value="1"/>
</dbReference>
<dbReference type="InterPro" id="IPR001845">
    <property type="entry name" value="HTH_ArsR_DNA-bd_dom"/>
</dbReference>
<evidence type="ECO:0000313" key="3">
    <source>
        <dbReference type="EMBL" id="SHE35402.1"/>
    </source>
</evidence>
<dbReference type="RefSeq" id="WP_046134399.1">
    <property type="nucleotide sequence ID" value="NZ_FQVC01000001.1"/>
</dbReference>
<protein>
    <submittedName>
        <fullName evidence="2">ArsR family transcriptional regulator</fullName>
    </submittedName>
    <submittedName>
        <fullName evidence="3">Transcriptional regulator, ArsR family</fullName>
    </submittedName>
</protein>
<dbReference type="GO" id="GO:0097063">
    <property type="term" value="F:cadmium ion sensor activity"/>
    <property type="evidence" value="ECO:0007669"/>
    <property type="project" value="TreeGrafter"/>
</dbReference>
<dbReference type="GO" id="GO:0003700">
    <property type="term" value="F:DNA-binding transcription factor activity"/>
    <property type="evidence" value="ECO:0007669"/>
    <property type="project" value="InterPro"/>
</dbReference>
<gene>
    <name evidence="3" type="ORF">SAMN02745223_00146</name>
    <name evidence="2" type="ORF">VW29_06045</name>
</gene>
<sequence>MASTAQFAEIANLAGDPARAAMLDALMDGRALSATELANVAGITPQTASGHLAQLASAGLILVQKQGRHRYHRLANAQVAQMVEAIMQVASGLGPARKPVRTGPKDEALRTARTCYDHIAGRLGVALADALVRGGHAEISRDGALITPKGLAFLSGMGIALTTPPRSKRVLCRPCLDWSERRPDLAGTVGTALCQHSLASGWIRQSEGSRALAITRKGEAAFREHFGVVLD</sequence>
<reference evidence="3 5" key="2">
    <citation type="submission" date="2016-11" db="EMBL/GenBank/DDBJ databases">
        <authorList>
            <person name="Jaros S."/>
            <person name="Januszkiewicz K."/>
            <person name="Wedrychowicz H."/>
        </authorList>
    </citation>
    <scope>NUCLEOTIDE SEQUENCE [LARGE SCALE GENOMIC DNA]</scope>
    <source>
        <strain evidence="3 5">DSM 17137</strain>
    </source>
</reference>
<organism evidence="2 4">
    <name type="scientific">Devosia limi DSM 17137</name>
    <dbReference type="NCBI Taxonomy" id="1121477"/>
    <lineage>
        <taxon>Bacteria</taxon>
        <taxon>Pseudomonadati</taxon>
        <taxon>Pseudomonadota</taxon>
        <taxon>Alphaproteobacteria</taxon>
        <taxon>Hyphomicrobiales</taxon>
        <taxon>Devosiaceae</taxon>
        <taxon>Devosia</taxon>
    </lineage>
</organism>
<dbReference type="InterPro" id="IPR052543">
    <property type="entry name" value="HTH_Metal-responsive_Reg"/>
</dbReference>
<dbReference type="PATRIC" id="fig|1121477.3.peg.2297"/>
<dbReference type="GO" id="GO:0046686">
    <property type="term" value="P:response to cadmium ion"/>
    <property type="evidence" value="ECO:0007669"/>
    <property type="project" value="TreeGrafter"/>
</dbReference>
<name>A0A0F5LW12_9HYPH</name>
<dbReference type="Proteomes" id="UP000033608">
    <property type="component" value="Unassembled WGS sequence"/>
</dbReference>
<accession>A0A0F5LW12</accession>
<dbReference type="NCBIfam" id="NF033788">
    <property type="entry name" value="HTH_metalloreg"/>
    <property type="match status" value="1"/>
</dbReference>
<dbReference type="CDD" id="cd00090">
    <property type="entry name" value="HTH_ARSR"/>
    <property type="match status" value="1"/>
</dbReference>
<dbReference type="EMBL" id="LAJF01000045">
    <property type="protein sequence ID" value="KKB85847.1"/>
    <property type="molecule type" value="Genomic_DNA"/>
</dbReference>
<reference evidence="2 4" key="1">
    <citation type="submission" date="2015-03" db="EMBL/GenBank/DDBJ databases">
        <authorList>
            <person name="Hassan Y.I."/>
            <person name="Lepp D."/>
            <person name="Zhou T."/>
        </authorList>
    </citation>
    <scope>NUCLEOTIDE SEQUENCE [LARGE SCALE GENOMIC DNA]</scope>
    <source>
        <strain evidence="2 4">DSM 17137</strain>
    </source>
</reference>
<dbReference type="SMART" id="SM00418">
    <property type="entry name" value="HTH_ARSR"/>
    <property type="match status" value="1"/>
</dbReference>
<dbReference type="GO" id="GO:0032791">
    <property type="term" value="F:lead ion binding"/>
    <property type="evidence" value="ECO:0007669"/>
    <property type="project" value="TreeGrafter"/>
</dbReference>
<dbReference type="Proteomes" id="UP000184533">
    <property type="component" value="Unassembled WGS sequence"/>
</dbReference>
<evidence type="ECO:0000259" key="1">
    <source>
        <dbReference type="PROSITE" id="PS50987"/>
    </source>
</evidence>
<keyword evidence="4" id="KW-1185">Reference proteome</keyword>
<evidence type="ECO:0000313" key="4">
    <source>
        <dbReference type="Proteomes" id="UP000033608"/>
    </source>
</evidence>
<dbReference type="OrthoDB" id="9797716at2"/>
<dbReference type="SUPFAM" id="SSF46785">
    <property type="entry name" value="Winged helix' DNA-binding domain"/>
    <property type="match status" value="1"/>
</dbReference>
<dbReference type="Pfam" id="PF12840">
    <property type="entry name" value="HTH_20"/>
    <property type="match status" value="1"/>
</dbReference>
<dbReference type="GO" id="GO:0003677">
    <property type="term" value="F:DNA binding"/>
    <property type="evidence" value="ECO:0007669"/>
    <property type="project" value="TreeGrafter"/>
</dbReference>
<evidence type="ECO:0000313" key="5">
    <source>
        <dbReference type="Proteomes" id="UP000184533"/>
    </source>
</evidence>
<dbReference type="PANTHER" id="PTHR39168">
    <property type="entry name" value="TRANSCRIPTIONAL REGULATOR-RELATED"/>
    <property type="match status" value="1"/>
</dbReference>
<evidence type="ECO:0000313" key="2">
    <source>
        <dbReference type="EMBL" id="KKB85847.1"/>
    </source>
</evidence>
<dbReference type="AlphaFoldDB" id="A0A0F5LW12"/>
<dbReference type="Gene3D" id="1.10.10.10">
    <property type="entry name" value="Winged helix-like DNA-binding domain superfamily/Winged helix DNA-binding domain"/>
    <property type="match status" value="1"/>
</dbReference>
<dbReference type="GO" id="GO:0010288">
    <property type="term" value="P:response to lead ion"/>
    <property type="evidence" value="ECO:0007669"/>
    <property type="project" value="TreeGrafter"/>
</dbReference>